<dbReference type="Proteomes" id="UP000315636">
    <property type="component" value="Unassembled WGS sequence"/>
</dbReference>
<feature type="compositionally biased region" description="Basic and acidic residues" evidence="1">
    <location>
        <begin position="145"/>
        <end position="160"/>
    </location>
</feature>
<keyword evidence="3" id="KW-1185">Reference proteome</keyword>
<accession>A0A521F7G9</accession>
<evidence type="ECO:0000313" key="2">
    <source>
        <dbReference type="EMBL" id="SMO91551.1"/>
    </source>
</evidence>
<evidence type="ECO:0000256" key="1">
    <source>
        <dbReference type="SAM" id="MobiDB-lite"/>
    </source>
</evidence>
<evidence type="ECO:0000313" key="3">
    <source>
        <dbReference type="Proteomes" id="UP000315636"/>
    </source>
</evidence>
<reference evidence="2 3" key="1">
    <citation type="submission" date="2017-05" db="EMBL/GenBank/DDBJ databases">
        <authorList>
            <person name="Varghese N."/>
            <person name="Submissions S."/>
        </authorList>
    </citation>
    <scope>NUCLEOTIDE SEQUENCE [LARGE SCALE GENOMIC DNA]</scope>
    <source>
        <strain evidence="2 3">DSM 45474</strain>
    </source>
</reference>
<feature type="region of interest" description="Disordered" evidence="1">
    <location>
        <begin position="1"/>
        <end position="63"/>
    </location>
</feature>
<sequence>MNRTLFSSSGIQKTDEVGSSQANGEQPIQKENTQPDELQPAQEEISLTSSEQPIEEATKKCNEPILQEGVSQEVTVQDVQKKKVEIAQVSNIQTDNQIESMGTEVETENEQKVEKKKNNNPTTLSEKRLEKKRVRDIGLRIWKKEGEPPGRKRLIQEAKCTESPAKSVAAE</sequence>
<organism evidence="2 3">
    <name type="scientific">Melghirimyces algeriensis</name>
    <dbReference type="NCBI Taxonomy" id="910412"/>
    <lineage>
        <taxon>Bacteria</taxon>
        <taxon>Bacillati</taxon>
        <taxon>Bacillota</taxon>
        <taxon>Bacilli</taxon>
        <taxon>Bacillales</taxon>
        <taxon>Thermoactinomycetaceae</taxon>
        <taxon>Melghirimyces</taxon>
    </lineage>
</organism>
<dbReference type="EMBL" id="FXTI01000013">
    <property type="protein sequence ID" value="SMO91551.1"/>
    <property type="molecule type" value="Genomic_DNA"/>
</dbReference>
<proteinExistence type="predicted"/>
<feature type="region of interest" description="Disordered" evidence="1">
    <location>
        <begin position="145"/>
        <end position="171"/>
    </location>
</feature>
<gene>
    <name evidence="2" type="ORF">SAMN06264849_11329</name>
</gene>
<feature type="compositionally biased region" description="Polar residues" evidence="1">
    <location>
        <begin position="1"/>
        <end position="36"/>
    </location>
</feature>
<feature type="region of interest" description="Disordered" evidence="1">
    <location>
        <begin position="95"/>
        <end position="130"/>
    </location>
</feature>
<name>A0A521F7G9_9BACL</name>
<protein>
    <submittedName>
        <fullName evidence="2">Uncharacterized protein</fullName>
    </submittedName>
</protein>
<dbReference type="AlphaFoldDB" id="A0A521F7G9"/>